<evidence type="ECO:0008006" key="4">
    <source>
        <dbReference type="Google" id="ProtNLM"/>
    </source>
</evidence>
<protein>
    <recommendedName>
        <fullName evidence="4">DUF2269 family protein</fullName>
    </recommendedName>
</protein>
<feature type="transmembrane region" description="Helical" evidence="1">
    <location>
        <begin position="56"/>
        <end position="73"/>
    </location>
</feature>
<gene>
    <name evidence="2" type="ORF">A2589_00845</name>
</gene>
<reference evidence="2 3" key="1">
    <citation type="journal article" date="2016" name="Nat. Commun.">
        <title>Thousands of microbial genomes shed light on interconnected biogeochemical processes in an aquifer system.</title>
        <authorList>
            <person name="Anantharaman K."/>
            <person name="Brown C.T."/>
            <person name="Hug L.A."/>
            <person name="Sharon I."/>
            <person name="Castelle C.J."/>
            <person name="Probst A.J."/>
            <person name="Thomas B.C."/>
            <person name="Singh A."/>
            <person name="Wilkins M.J."/>
            <person name="Karaoz U."/>
            <person name="Brodie E.L."/>
            <person name="Williams K.H."/>
            <person name="Hubbard S.S."/>
            <person name="Banfield J.F."/>
        </authorList>
    </citation>
    <scope>NUCLEOTIDE SEQUENCE [LARGE SCALE GENOMIC DNA]</scope>
</reference>
<keyword evidence="1" id="KW-0812">Transmembrane</keyword>
<feature type="transmembrane region" description="Helical" evidence="1">
    <location>
        <begin position="79"/>
        <end position="100"/>
    </location>
</feature>
<evidence type="ECO:0000313" key="3">
    <source>
        <dbReference type="Proteomes" id="UP000177838"/>
    </source>
</evidence>
<organism evidence="2 3">
    <name type="scientific">Candidatus Vogelbacteria bacterium RIFOXYD1_FULL_46_19</name>
    <dbReference type="NCBI Taxonomy" id="1802439"/>
    <lineage>
        <taxon>Bacteria</taxon>
        <taxon>Candidatus Vogeliibacteriota</taxon>
    </lineage>
</organism>
<feature type="transmembrane region" description="Helical" evidence="1">
    <location>
        <begin position="12"/>
        <end position="35"/>
    </location>
</feature>
<evidence type="ECO:0000313" key="2">
    <source>
        <dbReference type="EMBL" id="OHA59402.1"/>
    </source>
</evidence>
<comment type="caution">
    <text evidence="2">The sequence shown here is derived from an EMBL/GenBank/DDBJ whole genome shotgun (WGS) entry which is preliminary data.</text>
</comment>
<keyword evidence="1" id="KW-0472">Membrane</keyword>
<dbReference type="Proteomes" id="UP000177838">
    <property type="component" value="Unassembled WGS sequence"/>
</dbReference>
<dbReference type="STRING" id="1802439.A2589_00845"/>
<name>A0A1G2QHB0_9BACT</name>
<proteinExistence type="predicted"/>
<evidence type="ECO:0000256" key="1">
    <source>
        <dbReference type="SAM" id="Phobius"/>
    </source>
</evidence>
<feature type="transmembrane region" description="Helical" evidence="1">
    <location>
        <begin position="127"/>
        <end position="150"/>
    </location>
</feature>
<accession>A0A1G2QHB0</accession>
<sequence length="156" mass="17439">MLFGFSIDLIGLFIMLAGFVIGQGAVTVIDWHGFLGRKSGYWTEATTRTHKVTKPLIWLGLILAVSGGIILYREETLRGIPLIHLMLAGGLVLNGCWLSFKVSPYLLKRESAGQAAELLPQAWQRKIMLSFFVSVFGWWGSLFLLAYYLIEIYPVG</sequence>
<keyword evidence="1" id="KW-1133">Transmembrane helix</keyword>
<dbReference type="EMBL" id="MHTK01000006">
    <property type="protein sequence ID" value="OHA59402.1"/>
    <property type="molecule type" value="Genomic_DNA"/>
</dbReference>
<dbReference type="AlphaFoldDB" id="A0A1G2QHB0"/>